<evidence type="ECO:0000313" key="2">
    <source>
        <dbReference type="Proteomes" id="UP000504637"/>
    </source>
</evidence>
<feature type="compositionally biased region" description="Polar residues" evidence="1">
    <location>
        <begin position="1"/>
        <end position="12"/>
    </location>
</feature>
<organism evidence="3">
    <name type="scientific">Dissoconium aciculare CBS 342.82</name>
    <dbReference type="NCBI Taxonomy" id="1314786"/>
    <lineage>
        <taxon>Eukaryota</taxon>
        <taxon>Fungi</taxon>
        <taxon>Dikarya</taxon>
        <taxon>Ascomycota</taxon>
        <taxon>Pezizomycotina</taxon>
        <taxon>Dothideomycetes</taxon>
        <taxon>Dothideomycetidae</taxon>
        <taxon>Mycosphaerellales</taxon>
        <taxon>Dissoconiaceae</taxon>
        <taxon>Dissoconium</taxon>
    </lineage>
</organism>
<name>A0A6J3M2V2_9PEZI</name>
<gene>
    <name evidence="3" type="ORF">K489DRAFT_402099</name>
</gene>
<evidence type="ECO:0000256" key="1">
    <source>
        <dbReference type="SAM" id="MobiDB-lite"/>
    </source>
</evidence>
<protein>
    <submittedName>
        <fullName evidence="3">Uncharacterized protein</fullName>
    </submittedName>
</protein>
<feature type="region of interest" description="Disordered" evidence="1">
    <location>
        <begin position="1"/>
        <end position="76"/>
    </location>
</feature>
<keyword evidence="2" id="KW-1185">Reference proteome</keyword>
<feature type="compositionally biased region" description="Low complexity" evidence="1">
    <location>
        <begin position="34"/>
        <end position="51"/>
    </location>
</feature>
<dbReference type="GeneID" id="54364840"/>
<dbReference type="RefSeq" id="XP_033459392.1">
    <property type="nucleotide sequence ID" value="XM_033607040.1"/>
</dbReference>
<dbReference type="Proteomes" id="UP000504637">
    <property type="component" value="Unplaced"/>
</dbReference>
<feature type="compositionally biased region" description="Polar residues" evidence="1">
    <location>
        <begin position="56"/>
        <end position="69"/>
    </location>
</feature>
<reference evidence="3" key="1">
    <citation type="submission" date="2020-01" db="EMBL/GenBank/DDBJ databases">
        <authorList>
            <consortium name="DOE Joint Genome Institute"/>
            <person name="Haridas S."/>
            <person name="Albert R."/>
            <person name="Binder M."/>
            <person name="Bloem J."/>
            <person name="Labutti K."/>
            <person name="Salamov A."/>
            <person name="Andreopoulos B."/>
            <person name="Baker S.E."/>
            <person name="Barry K."/>
            <person name="Bills G."/>
            <person name="Bluhm B.H."/>
            <person name="Cannon C."/>
            <person name="Castanera R."/>
            <person name="Culley D.E."/>
            <person name="Daum C."/>
            <person name="Ezra D."/>
            <person name="Gonzalez J.B."/>
            <person name="Henrissat B."/>
            <person name="Kuo A."/>
            <person name="Liang C."/>
            <person name="Lipzen A."/>
            <person name="Lutzoni F."/>
            <person name="Magnuson J."/>
            <person name="Mondo S."/>
            <person name="Nolan M."/>
            <person name="Ohm R."/>
            <person name="Pangilinan J."/>
            <person name="Park H.-J."/>
            <person name="Ramirez L."/>
            <person name="Alfaro M."/>
            <person name="Sun H."/>
            <person name="Tritt A."/>
            <person name="Yoshinaga Y."/>
            <person name="Zwiers L.-H."/>
            <person name="Turgeon B.G."/>
            <person name="Goodwin S.B."/>
            <person name="Spatafora J.W."/>
            <person name="Crous P.W."/>
            <person name="Grigoriev I.V."/>
        </authorList>
    </citation>
    <scope>NUCLEOTIDE SEQUENCE</scope>
    <source>
        <strain evidence="3">CBS 342.82</strain>
    </source>
</reference>
<reference evidence="3" key="3">
    <citation type="submission" date="2025-08" db="UniProtKB">
        <authorList>
            <consortium name="RefSeq"/>
        </authorList>
    </citation>
    <scope>IDENTIFICATION</scope>
    <source>
        <strain evidence="3">CBS 342.82</strain>
    </source>
</reference>
<proteinExistence type="predicted"/>
<accession>A0A6J3M2V2</accession>
<feature type="compositionally biased region" description="Basic residues" evidence="1">
    <location>
        <begin position="18"/>
        <end position="33"/>
    </location>
</feature>
<dbReference type="AlphaFoldDB" id="A0A6J3M2V2"/>
<sequence length="174" mass="19048">MSNTATATIMRTSSERRAPKHKVTTSRPRKKAARASSPSSTQPSSSSISTPRLTPDPTSCDQASQSKRFLTSEESGRDFVEAMTAASDRFDEMEQMAQILGGPGGDDLQLYRMHAELMLREPGQHDGINHCEECVHRGPASHRGLALSELEMERLKASGWSVANRPHQKDVGAE</sequence>
<reference evidence="3" key="2">
    <citation type="submission" date="2020-04" db="EMBL/GenBank/DDBJ databases">
        <authorList>
            <consortium name="NCBI Genome Project"/>
        </authorList>
    </citation>
    <scope>NUCLEOTIDE SEQUENCE</scope>
    <source>
        <strain evidence="3">CBS 342.82</strain>
    </source>
</reference>
<evidence type="ECO:0000313" key="3">
    <source>
        <dbReference type="RefSeq" id="XP_033459392.1"/>
    </source>
</evidence>